<comment type="caution">
    <text evidence="3">The sequence shown here is derived from an EMBL/GenBank/DDBJ whole genome shotgun (WGS) entry which is preliminary data.</text>
</comment>
<dbReference type="Pfam" id="PF03492">
    <property type="entry name" value="Methyltransf_7"/>
    <property type="match status" value="1"/>
</dbReference>
<dbReference type="PANTHER" id="PTHR31009">
    <property type="entry name" value="S-ADENOSYL-L-METHIONINE:CARBOXYL METHYLTRANSFERASE FAMILY PROTEIN"/>
    <property type="match status" value="1"/>
</dbReference>
<dbReference type="Proteomes" id="UP000682733">
    <property type="component" value="Unassembled WGS sequence"/>
</dbReference>
<dbReference type="Proteomes" id="UP000677228">
    <property type="component" value="Unassembled WGS sequence"/>
</dbReference>
<sequence>MSSDIERRNIMKKHEHYNQNSLDQLKAIEKSFSYIRLAVETHQTPFSPGLLVIADYGSSQGANTLKAIRFIIDQLHQKYSQLLMRVPIVVVYNDLPANDWSTLFRTVQQQSSGAGFSLAAGQSFYHQILPFETLDFGFTSTSIHWLSELPLQIQNHCSFLFANDAELKIWQKQAANDYKIFLQHRSNELKKGGILLIVTLSRANDSSDLTCNHMLDMLYQSALHMHSQNLISDKELLAYNQCDYYRTLDELTNQELLKEVNFECIKSETHRLTNPLYEQYQQGNITLHEFARRYTEYVSSWNESSFRCCLIEKQRTENEKNALIKQFYAEHLRRVQLNPDYFAYNPQRSYIILRKL</sequence>
<name>A0A8S2EW40_9BILA</name>
<accession>A0A8S2EW40</accession>
<dbReference type="EMBL" id="CAJNOK010016999">
    <property type="protein sequence ID" value="CAF1255709.1"/>
    <property type="molecule type" value="Genomic_DNA"/>
</dbReference>
<proteinExistence type="predicted"/>
<dbReference type="Gene3D" id="3.40.50.150">
    <property type="entry name" value="Vaccinia Virus protein VP39"/>
    <property type="match status" value="1"/>
</dbReference>
<evidence type="ECO:0000313" key="5">
    <source>
        <dbReference type="Proteomes" id="UP000677228"/>
    </source>
</evidence>
<evidence type="ECO:0000313" key="3">
    <source>
        <dbReference type="EMBL" id="CAF1255709.1"/>
    </source>
</evidence>
<dbReference type="InterPro" id="IPR029063">
    <property type="entry name" value="SAM-dependent_MTases_sf"/>
</dbReference>
<keyword evidence="1" id="KW-0479">Metal-binding</keyword>
<dbReference type="SUPFAM" id="SSF53335">
    <property type="entry name" value="S-adenosyl-L-methionine-dependent methyltransferases"/>
    <property type="match status" value="1"/>
</dbReference>
<dbReference type="InterPro" id="IPR005299">
    <property type="entry name" value="MeTrfase_7"/>
</dbReference>
<evidence type="ECO:0008006" key="6">
    <source>
        <dbReference type="Google" id="ProtNLM"/>
    </source>
</evidence>
<dbReference type="AlphaFoldDB" id="A0A8S2EW40"/>
<dbReference type="GO" id="GO:0046872">
    <property type="term" value="F:metal ion binding"/>
    <property type="evidence" value="ECO:0007669"/>
    <property type="project" value="UniProtKB-KW"/>
</dbReference>
<dbReference type="GO" id="GO:0008168">
    <property type="term" value="F:methyltransferase activity"/>
    <property type="evidence" value="ECO:0007669"/>
    <property type="project" value="InterPro"/>
</dbReference>
<evidence type="ECO:0000313" key="4">
    <source>
        <dbReference type="EMBL" id="CAF4062739.1"/>
    </source>
</evidence>
<protein>
    <recommendedName>
        <fullName evidence="6">SAM-dependent methyltransferase</fullName>
    </recommendedName>
</protein>
<dbReference type="EMBL" id="CAJOBA010038551">
    <property type="protein sequence ID" value="CAF4062739.1"/>
    <property type="molecule type" value="Genomic_DNA"/>
</dbReference>
<dbReference type="InterPro" id="IPR042086">
    <property type="entry name" value="MeTrfase_capping"/>
</dbReference>
<dbReference type="Gene3D" id="1.10.1200.270">
    <property type="entry name" value="Methyltransferase, alpha-helical capping domain"/>
    <property type="match status" value="1"/>
</dbReference>
<reference evidence="3" key="1">
    <citation type="submission" date="2021-02" db="EMBL/GenBank/DDBJ databases">
        <authorList>
            <person name="Nowell W R."/>
        </authorList>
    </citation>
    <scope>NUCLEOTIDE SEQUENCE</scope>
</reference>
<organism evidence="3 5">
    <name type="scientific">Didymodactylos carnosus</name>
    <dbReference type="NCBI Taxonomy" id="1234261"/>
    <lineage>
        <taxon>Eukaryota</taxon>
        <taxon>Metazoa</taxon>
        <taxon>Spiralia</taxon>
        <taxon>Gnathifera</taxon>
        <taxon>Rotifera</taxon>
        <taxon>Eurotatoria</taxon>
        <taxon>Bdelloidea</taxon>
        <taxon>Philodinida</taxon>
        <taxon>Philodinidae</taxon>
        <taxon>Didymodactylos</taxon>
    </lineage>
</organism>
<evidence type="ECO:0000256" key="2">
    <source>
        <dbReference type="ARBA" id="ARBA00022842"/>
    </source>
</evidence>
<keyword evidence="2" id="KW-0460">Magnesium</keyword>
<gene>
    <name evidence="3" type="ORF">OVA965_LOCUS26484</name>
    <name evidence="4" type="ORF">TMI583_LOCUS27225</name>
</gene>
<evidence type="ECO:0000256" key="1">
    <source>
        <dbReference type="ARBA" id="ARBA00022723"/>
    </source>
</evidence>